<evidence type="ECO:0000259" key="9">
    <source>
        <dbReference type="SMART" id="SM00973"/>
    </source>
</evidence>
<evidence type="ECO:0000256" key="5">
    <source>
        <dbReference type="ARBA" id="ARBA00022989"/>
    </source>
</evidence>
<feature type="compositionally biased region" description="Low complexity" evidence="8">
    <location>
        <begin position="345"/>
        <end position="354"/>
    </location>
</feature>
<evidence type="ECO:0000256" key="2">
    <source>
        <dbReference type="ARBA" id="ARBA00004240"/>
    </source>
</evidence>
<comment type="subcellular location">
    <subcellularLocation>
        <location evidence="2">Endoplasmic reticulum</location>
    </subcellularLocation>
    <subcellularLocation>
        <location evidence="1">Membrane</location>
        <topology evidence="1">Multi-pass membrane protein</topology>
    </subcellularLocation>
</comment>
<evidence type="ECO:0000256" key="8">
    <source>
        <dbReference type="SAM" id="MobiDB-lite"/>
    </source>
</evidence>
<dbReference type="SUPFAM" id="SSF158702">
    <property type="entry name" value="Sec63 N-terminal domain-like"/>
    <property type="match status" value="1"/>
</dbReference>
<evidence type="ECO:0000256" key="3">
    <source>
        <dbReference type="ARBA" id="ARBA00022692"/>
    </source>
</evidence>
<dbReference type="GO" id="GO:0006620">
    <property type="term" value="P:post-translational protein targeting to endoplasmic reticulum membrane"/>
    <property type="evidence" value="ECO:0007669"/>
    <property type="project" value="TreeGrafter"/>
</dbReference>
<organism evidence="10">
    <name type="scientific">Cuerna arida</name>
    <dbReference type="NCBI Taxonomy" id="1464854"/>
    <lineage>
        <taxon>Eukaryota</taxon>
        <taxon>Metazoa</taxon>
        <taxon>Ecdysozoa</taxon>
        <taxon>Arthropoda</taxon>
        <taxon>Hexapoda</taxon>
        <taxon>Insecta</taxon>
        <taxon>Pterygota</taxon>
        <taxon>Neoptera</taxon>
        <taxon>Paraneoptera</taxon>
        <taxon>Hemiptera</taxon>
        <taxon>Auchenorrhyncha</taxon>
        <taxon>Membracoidea</taxon>
        <taxon>Cicadellidae</taxon>
        <taxon>Cicadellinae</taxon>
        <taxon>Proconiini</taxon>
        <taxon>Cuerna</taxon>
    </lineage>
</organism>
<accession>A0A1B6F9A6</accession>
<feature type="compositionally biased region" description="Basic residues" evidence="8">
    <location>
        <begin position="239"/>
        <end position="256"/>
    </location>
</feature>
<dbReference type="AlphaFoldDB" id="A0A1B6F9A6"/>
<gene>
    <name evidence="10" type="ORF">g.8890</name>
</gene>
<evidence type="ECO:0000256" key="7">
    <source>
        <dbReference type="ARBA" id="ARBA00023186"/>
    </source>
</evidence>
<evidence type="ECO:0000313" key="10">
    <source>
        <dbReference type="EMBL" id="JAS46807.1"/>
    </source>
</evidence>
<evidence type="ECO:0000256" key="4">
    <source>
        <dbReference type="ARBA" id="ARBA00022824"/>
    </source>
</evidence>
<feature type="region of interest" description="Disordered" evidence="8">
    <location>
        <begin position="205"/>
        <end position="316"/>
    </location>
</feature>
<keyword evidence="3" id="KW-0812">Transmembrane</keyword>
<dbReference type="EMBL" id="GECZ01022962">
    <property type="protein sequence ID" value="JAS46807.1"/>
    <property type="molecule type" value="Transcribed_RNA"/>
</dbReference>
<sequence length="458" mass="52948">WSHSMKKTHEVPLYFPYSIKARALIYAHLSRLPLNPDTLERDRQYVVEKCPYLIQEMVSCVNYLIMLAYSRRIANLPCIETIENVMKVNPMIVQALWDYKSPFLQLPHITEDHLKYFSYKKKLIRSLKQLAQMKNDDRRQMLKCFSDMEYSNVMKVLSHMPCVDFDAYFEVVDDEKPNVVTVGALITVTVTLKRSDMKSLFNLKADVESKPKPQSQPNQNEVQEFENNSQKNVSNNNRKISKKQYKKNKKNKRNKGYRQNNRNKVEEDSSKSRSGSDEESDDNTDSNKLVNGNSEDKNKVIENNQKNGNESNSEDQTVVKKVTNNVTSAATNTTVSLVSGSQTKSTSANSAAASADDDDVEWERIQKKINKREKFLDGKSKISHNVHSPYYPAMKQEYWWVYVCDRKSRTLLTSPFHVTNLIDSEECQLMFSAPNWPGKYVFTVCLRSDSYLGLDQQK</sequence>
<name>A0A1B6F9A6_9HEMI</name>
<dbReference type="GO" id="GO:0008320">
    <property type="term" value="F:protein transmembrane transporter activity"/>
    <property type="evidence" value="ECO:0007669"/>
    <property type="project" value="TreeGrafter"/>
</dbReference>
<feature type="compositionally biased region" description="Basic and acidic residues" evidence="8">
    <location>
        <begin position="263"/>
        <end position="276"/>
    </location>
</feature>
<feature type="region of interest" description="Disordered" evidence="8">
    <location>
        <begin position="336"/>
        <end position="359"/>
    </location>
</feature>
<dbReference type="GO" id="GO:0006614">
    <property type="term" value="P:SRP-dependent cotranslational protein targeting to membrane"/>
    <property type="evidence" value="ECO:0007669"/>
    <property type="project" value="TreeGrafter"/>
</dbReference>
<feature type="non-terminal residue" evidence="10">
    <location>
        <position position="1"/>
    </location>
</feature>
<dbReference type="SUPFAM" id="SSF81296">
    <property type="entry name" value="E set domains"/>
    <property type="match status" value="1"/>
</dbReference>
<dbReference type="GO" id="GO:0031207">
    <property type="term" value="C:Sec62/Sec63 complex"/>
    <property type="evidence" value="ECO:0007669"/>
    <property type="project" value="TreeGrafter"/>
</dbReference>
<feature type="compositionally biased region" description="Polar residues" evidence="8">
    <location>
        <begin position="212"/>
        <end position="226"/>
    </location>
</feature>
<keyword evidence="6" id="KW-0472">Membrane</keyword>
<dbReference type="InterPro" id="IPR014756">
    <property type="entry name" value="Ig_E-set"/>
</dbReference>
<dbReference type="InterPro" id="IPR004179">
    <property type="entry name" value="Sec63-dom"/>
</dbReference>
<evidence type="ECO:0000256" key="1">
    <source>
        <dbReference type="ARBA" id="ARBA00004141"/>
    </source>
</evidence>
<feature type="domain" description="SEC63" evidence="9">
    <location>
        <begin position="2"/>
        <end position="457"/>
    </location>
</feature>
<proteinExistence type="predicted"/>
<feature type="compositionally biased region" description="Polar residues" evidence="8">
    <location>
        <begin position="301"/>
        <end position="316"/>
    </location>
</feature>
<keyword evidence="4" id="KW-0256">Endoplasmic reticulum</keyword>
<dbReference type="SMART" id="SM00973">
    <property type="entry name" value="Sec63"/>
    <property type="match status" value="1"/>
</dbReference>
<keyword evidence="7" id="KW-0143">Chaperone</keyword>
<evidence type="ECO:0000256" key="6">
    <source>
        <dbReference type="ARBA" id="ARBA00023136"/>
    </source>
</evidence>
<dbReference type="PANTHER" id="PTHR24075">
    <property type="entry name" value="SEC63 DOMAIN-CONTAINING"/>
    <property type="match status" value="1"/>
</dbReference>
<dbReference type="Gene3D" id="2.60.40.150">
    <property type="entry name" value="C2 domain"/>
    <property type="match status" value="1"/>
</dbReference>
<dbReference type="Gene3D" id="1.10.3380.10">
    <property type="entry name" value="Sec63 N-terminal domain-like domain"/>
    <property type="match status" value="1"/>
</dbReference>
<protein>
    <recommendedName>
        <fullName evidence="9">SEC63 domain-containing protein</fullName>
    </recommendedName>
</protein>
<dbReference type="PANTHER" id="PTHR24075:SF0">
    <property type="entry name" value="TRANSLOCATION PROTEIN SEC63 HOMOLOG"/>
    <property type="match status" value="1"/>
</dbReference>
<dbReference type="Pfam" id="PF02889">
    <property type="entry name" value="Sec63"/>
    <property type="match status" value="1"/>
</dbReference>
<feature type="compositionally biased region" description="Low complexity" evidence="8">
    <location>
        <begin position="227"/>
        <end position="238"/>
    </location>
</feature>
<dbReference type="GO" id="GO:0003723">
    <property type="term" value="F:RNA binding"/>
    <property type="evidence" value="ECO:0007669"/>
    <property type="project" value="TreeGrafter"/>
</dbReference>
<feature type="non-terminal residue" evidence="10">
    <location>
        <position position="458"/>
    </location>
</feature>
<reference evidence="10" key="1">
    <citation type="submission" date="2015-11" db="EMBL/GenBank/DDBJ databases">
        <title>De novo transcriptome assembly of four potential Pierce s Disease insect vectors from Arizona vineyards.</title>
        <authorList>
            <person name="Tassone E.E."/>
        </authorList>
    </citation>
    <scope>NUCLEOTIDE SEQUENCE</scope>
</reference>
<keyword evidence="5" id="KW-1133">Transmembrane helix</keyword>
<dbReference type="InterPro" id="IPR035892">
    <property type="entry name" value="C2_domain_sf"/>
</dbReference>
<dbReference type="Gene3D" id="1.10.150.20">
    <property type="entry name" value="5' to 3' exonuclease, C-terminal subdomain"/>
    <property type="match status" value="1"/>
</dbReference>